<feature type="compositionally biased region" description="Basic residues" evidence="1">
    <location>
        <begin position="390"/>
        <end position="417"/>
    </location>
</feature>
<feature type="compositionally biased region" description="Basic residues" evidence="1">
    <location>
        <begin position="8"/>
        <end position="26"/>
    </location>
</feature>
<organism evidence="2 3">
    <name type="scientific">Phlebotomus papatasi</name>
    <name type="common">Sandfly</name>
    <dbReference type="NCBI Taxonomy" id="29031"/>
    <lineage>
        <taxon>Eukaryota</taxon>
        <taxon>Metazoa</taxon>
        <taxon>Ecdysozoa</taxon>
        <taxon>Arthropoda</taxon>
        <taxon>Hexapoda</taxon>
        <taxon>Insecta</taxon>
        <taxon>Pterygota</taxon>
        <taxon>Neoptera</taxon>
        <taxon>Endopterygota</taxon>
        <taxon>Diptera</taxon>
        <taxon>Nematocera</taxon>
        <taxon>Psychodoidea</taxon>
        <taxon>Psychodidae</taxon>
        <taxon>Phlebotomus</taxon>
        <taxon>Phlebotomus</taxon>
    </lineage>
</organism>
<dbReference type="VEuPathDB" id="VectorBase:PPAI010716"/>
<reference evidence="2" key="1">
    <citation type="submission" date="2022-08" db="UniProtKB">
        <authorList>
            <consortium name="EnsemblMetazoa"/>
        </authorList>
    </citation>
    <scope>IDENTIFICATION</scope>
    <source>
        <strain evidence="2">Israel</strain>
    </source>
</reference>
<dbReference type="EnsemblMetazoa" id="PPAI010716-RA">
    <property type="protein sequence ID" value="PPAI010716-PA"/>
    <property type="gene ID" value="PPAI010716"/>
</dbReference>
<evidence type="ECO:0000313" key="2">
    <source>
        <dbReference type="EnsemblMetazoa" id="PPAI010716-PA"/>
    </source>
</evidence>
<feature type="compositionally biased region" description="Polar residues" evidence="1">
    <location>
        <begin position="548"/>
        <end position="566"/>
    </location>
</feature>
<feature type="compositionally biased region" description="Low complexity" evidence="1">
    <location>
        <begin position="125"/>
        <end position="142"/>
    </location>
</feature>
<feature type="compositionally biased region" description="Basic and acidic residues" evidence="1">
    <location>
        <begin position="272"/>
        <end position="285"/>
    </location>
</feature>
<dbReference type="EMBL" id="AJVK01019069">
    <property type="status" value="NOT_ANNOTATED_CDS"/>
    <property type="molecule type" value="Genomic_DNA"/>
</dbReference>
<feature type="region of interest" description="Disordered" evidence="1">
    <location>
        <begin position="523"/>
        <end position="566"/>
    </location>
</feature>
<name>A0A1B0DQC5_PHLPP</name>
<feature type="region of interest" description="Disordered" evidence="1">
    <location>
        <begin position="1"/>
        <end position="105"/>
    </location>
</feature>
<dbReference type="Proteomes" id="UP000092462">
    <property type="component" value="Unassembled WGS sequence"/>
</dbReference>
<protein>
    <submittedName>
        <fullName evidence="2">Uncharacterized protein</fullName>
    </submittedName>
</protein>
<feature type="compositionally biased region" description="Basic residues" evidence="1">
    <location>
        <begin position="176"/>
        <end position="202"/>
    </location>
</feature>
<accession>A0A1B0DQC5</accession>
<proteinExistence type="predicted"/>
<feature type="compositionally biased region" description="Basic and acidic residues" evidence="1">
    <location>
        <begin position="356"/>
        <end position="369"/>
    </location>
</feature>
<dbReference type="AlphaFoldDB" id="A0A1B0DQC5"/>
<feature type="compositionally biased region" description="Polar residues" evidence="1">
    <location>
        <begin position="203"/>
        <end position="213"/>
    </location>
</feature>
<dbReference type="VEuPathDB" id="VectorBase:PPAPM1_001816"/>
<feature type="compositionally biased region" description="Basic residues" evidence="1">
    <location>
        <begin position="314"/>
        <end position="324"/>
    </location>
</feature>
<feature type="compositionally biased region" description="Low complexity" evidence="1">
    <location>
        <begin position="532"/>
        <end position="547"/>
    </location>
</feature>
<feature type="compositionally biased region" description="Basic and acidic residues" evidence="1">
    <location>
        <begin position="379"/>
        <end position="389"/>
    </location>
</feature>
<dbReference type="EMBL" id="AJVK01019070">
    <property type="status" value="NOT_ANNOTATED_CDS"/>
    <property type="molecule type" value="Genomic_DNA"/>
</dbReference>
<evidence type="ECO:0000313" key="3">
    <source>
        <dbReference type="Proteomes" id="UP000092462"/>
    </source>
</evidence>
<feature type="compositionally biased region" description="Polar residues" evidence="1">
    <location>
        <begin position="38"/>
        <end position="47"/>
    </location>
</feature>
<evidence type="ECO:0000256" key="1">
    <source>
        <dbReference type="SAM" id="MobiDB-lite"/>
    </source>
</evidence>
<keyword evidence="3" id="KW-1185">Reference proteome</keyword>
<feature type="compositionally biased region" description="Basic and acidic residues" evidence="1">
    <location>
        <begin position="27"/>
        <end position="37"/>
    </location>
</feature>
<feature type="compositionally biased region" description="Basic residues" evidence="1">
    <location>
        <begin position="450"/>
        <end position="460"/>
    </location>
</feature>
<sequence length="566" mass="63815">MDRDRSMRHQRKKSKKSGKKSKKRHRSRDEMQEDKNGNDTSTSQANVSRIVEYSDVSSEDFSAPEAGEIQTDESDGAFSFAQSTNSSNKRLEPSELRGSFMSTSTYKREVVIKPAISHLPETTTRRVIIGSPIGSSSTSSLSRRSKRSPEYVHGKIQHVVSSPTLAEEFDDDDRPRKRSKKEKKHKKTKKTKKRKKRARHKSVSSVESISENDSVLDVDSLTPPLKADEVEDEEEAVEMVRQPHTPPVVREASPISPSTPPLRSDSRQSGYSDRHCPESVKKRPDTLIASPHTPPLHTRKYHSPEDEMPPSVNHLHHHGSHRKSGSNESIKSPNHHHSSHSMYSSPVSKRSRLSNVHRERSNDRNDYKNRTTSSSSSSMRKDRDWDRRRDSRRRTPRSPRRSPPRRSPRRSPIRRSPHPSSMSPSHRRRSSSRVRKRPYSPPGSPPAKATRLHSRSRSPRVFRGGGSPTVRKSKAVTPTRESRSKTPPISIRKIDIKEKISDTSLFAELVKDKHKREKALQEILEKKDDDTAGGATADNSAGADGSAESVTSNGINESGNNNQHVI</sequence>
<feature type="compositionally biased region" description="Basic residues" evidence="1">
    <location>
        <begin position="425"/>
        <end position="438"/>
    </location>
</feature>
<feature type="region of interest" description="Disordered" evidence="1">
    <location>
        <begin position="117"/>
        <end position="490"/>
    </location>
</feature>